<evidence type="ECO:0000256" key="1">
    <source>
        <dbReference type="ARBA" id="ARBA00004496"/>
    </source>
</evidence>
<evidence type="ECO:0008006" key="10">
    <source>
        <dbReference type="Google" id="ProtNLM"/>
    </source>
</evidence>
<evidence type="ECO:0000259" key="7">
    <source>
        <dbReference type="Pfam" id="PF25357"/>
    </source>
</evidence>
<evidence type="ECO:0000256" key="4">
    <source>
        <dbReference type="ARBA" id="ARBA00022737"/>
    </source>
</evidence>
<dbReference type="InterPro" id="IPR032675">
    <property type="entry name" value="LRR_dom_sf"/>
</dbReference>
<keyword evidence="2" id="KW-0963">Cytoplasm</keyword>
<name>A0AAN7ZPD6_9COLE</name>
<feature type="domain" description="Serine/threonine-protein kinase 11-interacting protein PH" evidence="7">
    <location>
        <begin position="518"/>
        <end position="599"/>
    </location>
</feature>
<dbReference type="EMBL" id="JAVRBK010000001">
    <property type="protein sequence ID" value="KAK5649987.1"/>
    <property type="molecule type" value="Genomic_DNA"/>
</dbReference>
<dbReference type="InterPro" id="IPR031782">
    <property type="entry name" value="LIP1_N"/>
</dbReference>
<evidence type="ECO:0000256" key="2">
    <source>
        <dbReference type="ARBA" id="ARBA00022490"/>
    </source>
</evidence>
<evidence type="ECO:0000259" key="6">
    <source>
        <dbReference type="Pfam" id="PF15904"/>
    </source>
</evidence>
<dbReference type="Pfam" id="PF25357">
    <property type="entry name" value="PH_S11IP"/>
    <property type="match status" value="1"/>
</dbReference>
<keyword evidence="9" id="KW-1185">Reference proteome</keyword>
<dbReference type="Pfam" id="PF13855">
    <property type="entry name" value="LRR_8"/>
    <property type="match status" value="1"/>
</dbReference>
<evidence type="ECO:0000256" key="5">
    <source>
        <dbReference type="SAM" id="MobiDB-lite"/>
    </source>
</evidence>
<comment type="caution">
    <text evidence="8">The sequence shown here is derived from an EMBL/GenBank/DDBJ whole genome shotgun (WGS) entry which is preliminary data.</text>
</comment>
<gene>
    <name evidence="8" type="ORF">RI129_001016</name>
</gene>
<dbReference type="InterPro" id="IPR057292">
    <property type="entry name" value="PH_S11IP"/>
</dbReference>
<evidence type="ECO:0000256" key="3">
    <source>
        <dbReference type="ARBA" id="ARBA00022614"/>
    </source>
</evidence>
<dbReference type="SUPFAM" id="SSF52075">
    <property type="entry name" value="Outer arm dynein light chain 1"/>
    <property type="match status" value="1"/>
</dbReference>
<feature type="region of interest" description="Disordered" evidence="5">
    <location>
        <begin position="484"/>
        <end position="505"/>
    </location>
</feature>
<dbReference type="PROSITE" id="PS51450">
    <property type="entry name" value="LRR"/>
    <property type="match status" value="4"/>
</dbReference>
<dbReference type="AlphaFoldDB" id="A0AAN7ZPD6"/>
<comment type="subcellular location">
    <subcellularLocation>
        <location evidence="1">Cytoplasm</location>
    </subcellularLocation>
</comment>
<sequence length="650" mass="73734">MDYDELYQLADILRENGDKVLNSSSKLSLSSNLLSMLNNSFVLLSEQRDSFTSSFQVLNNCNIDAETFIDLQFVYDFIQRSVSLKLIHDIQDTKSDVVDITKFKNLRFLELQKIDVTSLIGLQTLRTQLQYLICVRSIPSLKSVLEKCGGDKSEGFVWCELKEAIFSHNNLKEIDSSLELVPWLNTLDLSYNQIQDGRPLNSLPNLKYINLSYNYLESAPPFSGQLCTRIQVLGLSNNFIEDIRELMVLTNLCELDLSNNCLLQHQSLVPLSCLAALQWLNLDGNPLSFHPHHRTRTAQLLHVNTATVRFLLDRVVLSKEEQKLVGSVPLTHPLQRSYVSSLCSNVSEHTVVASERPHRVRTATIISESNQDSTLENSFASVTSFIASADHLDTKHRIEQLRKEYGEAWLQTHGGGSLVQDALGLERTKLPLSSSPYEKEFLLHAKDTKLTDKTEVLSEKSTNNTFTTATDSVASENNSLYAGEQLDSPQAVLSEEDDDDDEELGEGEENLYLANLKDTLEPIFIVLTNTHIFERECDSSKEKTRWLLETLQSCELLGDDCTDIRLTFDTVKRDRREREYVLEADESTRLACVLNNILTNRSPLEHQLIIYQCMKCSTQFSHKKKRGRTTPVLECPACHSTVVIEHDETE</sequence>
<dbReference type="GO" id="GO:0005737">
    <property type="term" value="C:cytoplasm"/>
    <property type="evidence" value="ECO:0007669"/>
    <property type="project" value="UniProtKB-SubCell"/>
</dbReference>
<proteinExistence type="predicted"/>
<dbReference type="PANTHER" id="PTHR15454">
    <property type="entry name" value="NISCHARIN RELATED"/>
    <property type="match status" value="1"/>
</dbReference>
<dbReference type="PANTHER" id="PTHR15454:SF69">
    <property type="entry name" value="SERINE_THREONINE-PROTEIN KINASE 11-INTERACTING PROTEIN"/>
    <property type="match status" value="1"/>
</dbReference>
<feature type="domain" description="LKB1 serine/threonine kinase interacting protein 1 N-terminal" evidence="6">
    <location>
        <begin position="7"/>
        <end position="88"/>
    </location>
</feature>
<keyword evidence="3" id="KW-0433">Leucine-rich repeat</keyword>
<organism evidence="8 9">
    <name type="scientific">Pyrocoelia pectoralis</name>
    <dbReference type="NCBI Taxonomy" id="417401"/>
    <lineage>
        <taxon>Eukaryota</taxon>
        <taxon>Metazoa</taxon>
        <taxon>Ecdysozoa</taxon>
        <taxon>Arthropoda</taxon>
        <taxon>Hexapoda</taxon>
        <taxon>Insecta</taxon>
        <taxon>Pterygota</taxon>
        <taxon>Neoptera</taxon>
        <taxon>Endopterygota</taxon>
        <taxon>Coleoptera</taxon>
        <taxon>Polyphaga</taxon>
        <taxon>Elateriformia</taxon>
        <taxon>Elateroidea</taxon>
        <taxon>Lampyridae</taxon>
        <taxon>Lampyrinae</taxon>
        <taxon>Pyrocoelia</taxon>
    </lineage>
</organism>
<dbReference type="InterPro" id="IPR001611">
    <property type="entry name" value="Leu-rich_rpt"/>
</dbReference>
<keyword evidence="4" id="KW-0677">Repeat</keyword>
<dbReference type="Proteomes" id="UP001329430">
    <property type="component" value="Chromosome 1"/>
</dbReference>
<feature type="compositionally biased region" description="Acidic residues" evidence="5">
    <location>
        <begin position="494"/>
        <end position="505"/>
    </location>
</feature>
<reference evidence="8 9" key="1">
    <citation type="journal article" date="2024" name="Insects">
        <title>An Improved Chromosome-Level Genome Assembly of the Firefly Pyrocoelia pectoralis.</title>
        <authorList>
            <person name="Fu X."/>
            <person name="Meyer-Rochow V.B."/>
            <person name="Ballantyne L."/>
            <person name="Zhu X."/>
        </authorList>
    </citation>
    <scope>NUCLEOTIDE SEQUENCE [LARGE SCALE GENOMIC DNA]</scope>
    <source>
        <strain evidence="8">XCY_ONT2</strain>
    </source>
</reference>
<protein>
    <recommendedName>
        <fullName evidence="10">Serine/threonine-protein kinase 11-interacting protein</fullName>
    </recommendedName>
</protein>
<dbReference type="Pfam" id="PF15904">
    <property type="entry name" value="LIP1"/>
    <property type="match status" value="1"/>
</dbReference>
<dbReference type="Pfam" id="PF12799">
    <property type="entry name" value="LRR_4"/>
    <property type="match status" value="1"/>
</dbReference>
<dbReference type="Gene3D" id="3.80.10.10">
    <property type="entry name" value="Ribonuclease Inhibitor"/>
    <property type="match status" value="2"/>
</dbReference>
<evidence type="ECO:0000313" key="9">
    <source>
        <dbReference type="Proteomes" id="UP001329430"/>
    </source>
</evidence>
<dbReference type="InterPro" id="IPR025875">
    <property type="entry name" value="Leu-rich_rpt_4"/>
</dbReference>
<accession>A0AAN7ZPD6</accession>
<evidence type="ECO:0000313" key="8">
    <source>
        <dbReference type="EMBL" id="KAK5649987.1"/>
    </source>
</evidence>